<gene>
    <name evidence="9" type="ORF">KIPB_011831</name>
</gene>
<proteinExistence type="inferred from homology"/>
<dbReference type="GO" id="GO:0098554">
    <property type="term" value="C:cytoplasmic side of endoplasmic reticulum membrane"/>
    <property type="evidence" value="ECO:0007669"/>
    <property type="project" value="TreeGrafter"/>
</dbReference>
<evidence type="ECO:0000256" key="3">
    <source>
        <dbReference type="ARBA" id="ARBA00022692"/>
    </source>
</evidence>
<keyword evidence="6 8" id="KW-1133">Transmembrane helix</keyword>
<protein>
    <submittedName>
        <fullName evidence="9">Peptidase A22B, signal peptide peptidase</fullName>
    </submittedName>
</protein>
<evidence type="ECO:0000256" key="2">
    <source>
        <dbReference type="ARBA" id="ARBA00006859"/>
    </source>
</evidence>
<evidence type="ECO:0000256" key="4">
    <source>
        <dbReference type="ARBA" id="ARBA00022801"/>
    </source>
</evidence>
<keyword evidence="10" id="KW-1185">Reference proteome</keyword>
<keyword evidence="3 8" id="KW-0812">Transmembrane</keyword>
<evidence type="ECO:0000256" key="5">
    <source>
        <dbReference type="ARBA" id="ARBA00022824"/>
    </source>
</evidence>
<evidence type="ECO:0000313" key="9">
    <source>
        <dbReference type="EMBL" id="GIQ89380.1"/>
    </source>
</evidence>
<evidence type="ECO:0000256" key="8">
    <source>
        <dbReference type="SAM" id="Phobius"/>
    </source>
</evidence>
<dbReference type="GO" id="GO:0033619">
    <property type="term" value="P:membrane protein proteolysis"/>
    <property type="evidence" value="ECO:0007669"/>
    <property type="project" value="TreeGrafter"/>
</dbReference>
<comment type="caution">
    <text evidence="9">The sequence shown here is derived from an EMBL/GenBank/DDBJ whole genome shotgun (WGS) entry which is preliminary data.</text>
</comment>
<sequence>MISTIPSDDEPALYPAPAMSTVTTGTYAAFGGLSLMALISVHMGSRKAATPLSQSRAENVETIDKEAASKLFAFSTVMLVGLFAMIKYLPKEYLSIGMKVYFGGVTLITGSAMLEDILLMGADIHTHTVAKDKKEGEEDKAPVPFLQRLVLGVHTKWFSLDLYMARLIGGLITVPVLALFYLTNNWMLGNLMSMALCVFSIDTVRADKLIVAVGFLWAYFVYDIVFVYFTPIMVSVAKGIDLPIKLLCPKTLAGLLMHSPPNAAMLGLGDIVLPGVLLSYLKRMDTEVKKETEARTEGETESEGETEVKAAAPLPALYPIAFKAYTLALVSAITVLLVS</sequence>
<feature type="transmembrane region" description="Helical" evidence="8">
    <location>
        <begin position="209"/>
        <end position="229"/>
    </location>
</feature>
<feature type="transmembrane region" description="Helical" evidence="8">
    <location>
        <begin position="71"/>
        <end position="89"/>
    </location>
</feature>
<evidence type="ECO:0000313" key="10">
    <source>
        <dbReference type="Proteomes" id="UP000265618"/>
    </source>
</evidence>
<comment type="similarity">
    <text evidence="2">Belongs to the peptidase A22B family.</text>
</comment>
<dbReference type="GO" id="GO:0006465">
    <property type="term" value="P:signal peptide processing"/>
    <property type="evidence" value="ECO:0007669"/>
    <property type="project" value="TreeGrafter"/>
</dbReference>
<organism evidence="9 10">
    <name type="scientific">Kipferlia bialata</name>
    <dbReference type="NCBI Taxonomy" id="797122"/>
    <lineage>
        <taxon>Eukaryota</taxon>
        <taxon>Metamonada</taxon>
        <taxon>Carpediemonas-like organisms</taxon>
        <taxon>Kipferlia</taxon>
    </lineage>
</organism>
<keyword evidence="4" id="KW-0378">Hydrolase</keyword>
<dbReference type="EMBL" id="BDIP01004984">
    <property type="protein sequence ID" value="GIQ89380.1"/>
    <property type="molecule type" value="Genomic_DNA"/>
</dbReference>
<evidence type="ECO:0000256" key="7">
    <source>
        <dbReference type="ARBA" id="ARBA00023136"/>
    </source>
</evidence>
<feature type="transmembrane region" description="Helical" evidence="8">
    <location>
        <begin position="163"/>
        <end position="181"/>
    </location>
</feature>
<keyword evidence="7 8" id="KW-0472">Membrane</keyword>
<dbReference type="Proteomes" id="UP000265618">
    <property type="component" value="Unassembled WGS sequence"/>
</dbReference>
<comment type="subcellular location">
    <subcellularLocation>
        <location evidence="1">Endoplasmic reticulum membrane</location>
        <topology evidence="1">Multi-pass membrane protein</topology>
    </subcellularLocation>
</comment>
<accession>A0A9K3D831</accession>
<evidence type="ECO:0000256" key="1">
    <source>
        <dbReference type="ARBA" id="ARBA00004477"/>
    </source>
</evidence>
<feature type="transmembrane region" description="Helical" evidence="8">
    <location>
        <begin position="12"/>
        <end position="39"/>
    </location>
</feature>
<dbReference type="InterPro" id="IPR007369">
    <property type="entry name" value="Peptidase_A22B_SPP"/>
</dbReference>
<evidence type="ECO:0000256" key="6">
    <source>
        <dbReference type="ARBA" id="ARBA00022989"/>
    </source>
</evidence>
<dbReference type="PANTHER" id="PTHR12174:SF23">
    <property type="entry name" value="MINOR HISTOCOMPATIBILITY ANTIGEN H13"/>
    <property type="match status" value="1"/>
</dbReference>
<feature type="transmembrane region" description="Helical" evidence="8">
    <location>
        <begin position="316"/>
        <end position="338"/>
    </location>
</feature>
<feature type="non-terminal residue" evidence="9">
    <location>
        <position position="1"/>
    </location>
</feature>
<feature type="transmembrane region" description="Helical" evidence="8">
    <location>
        <begin position="263"/>
        <end position="281"/>
    </location>
</feature>
<dbReference type="GO" id="GO:0042500">
    <property type="term" value="F:aspartic endopeptidase activity, intramembrane cleaving"/>
    <property type="evidence" value="ECO:0007669"/>
    <property type="project" value="InterPro"/>
</dbReference>
<name>A0A9K3D831_9EUKA</name>
<dbReference type="GO" id="GO:0098553">
    <property type="term" value="C:lumenal side of endoplasmic reticulum membrane"/>
    <property type="evidence" value="ECO:0007669"/>
    <property type="project" value="TreeGrafter"/>
</dbReference>
<dbReference type="OrthoDB" id="29661at2759"/>
<dbReference type="AlphaFoldDB" id="A0A9K3D831"/>
<keyword evidence="5" id="KW-0256">Endoplasmic reticulum</keyword>
<reference evidence="9 10" key="1">
    <citation type="journal article" date="2018" name="PLoS ONE">
        <title>The draft genome of Kipferlia bialata reveals reductive genome evolution in fornicate parasites.</title>
        <authorList>
            <person name="Tanifuji G."/>
            <person name="Takabayashi S."/>
            <person name="Kume K."/>
            <person name="Takagi M."/>
            <person name="Nakayama T."/>
            <person name="Kamikawa R."/>
            <person name="Inagaki Y."/>
            <person name="Hashimoto T."/>
        </authorList>
    </citation>
    <scope>NUCLEOTIDE SEQUENCE [LARGE SCALE GENOMIC DNA]</scope>
    <source>
        <strain evidence="9">NY0173</strain>
    </source>
</reference>
<dbReference type="InterPro" id="IPR006639">
    <property type="entry name" value="Preselin/SPP"/>
</dbReference>
<dbReference type="SMART" id="SM00730">
    <property type="entry name" value="PSN"/>
    <property type="match status" value="1"/>
</dbReference>
<dbReference type="PANTHER" id="PTHR12174">
    <property type="entry name" value="SIGNAL PEPTIDE PEPTIDASE"/>
    <property type="match status" value="1"/>
</dbReference>
<dbReference type="Pfam" id="PF04258">
    <property type="entry name" value="Peptidase_A22B"/>
    <property type="match status" value="1"/>
</dbReference>